<dbReference type="EMBL" id="BJVI01000038">
    <property type="protein sequence ID" value="GEL19469.1"/>
    <property type="molecule type" value="Genomic_DNA"/>
</dbReference>
<dbReference type="PANTHER" id="PTHR45947:SF3">
    <property type="entry name" value="SULFOQUINOVOSYL TRANSFERASE SQD2"/>
    <property type="match status" value="1"/>
</dbReference>
<accession>A0A511D3W4</accession>
<feature type="domain" description="Glycosyl transferase family 1" evidence="3">
    <location>
        <begin position="198"/>
        <end position="356"/>
    </location>
</feature>
<keyword evidence="2" id="KW-0808">Transferase</keyword>
<feature type="domain" description="Glycosyltransferase subfamily 4-like N-terminal" evidence="4">
    <location>
        <begin position="17"/>
        <end position="194"/>
    </location>
</feature>
<keyword evidence="6" id="KW-1185">Reference proteome</keyword>
<evidence type="ECO:0000313" key="6">
    <source>
        <dbReference type="Proteomes" id="UP000321328"/>
    </source>
</evidence>
<evidence type="ECO:0000259" key="4">
    <source>
        <dbReference type="Pfam" id="PF13439"/>
    </source>
</evidence>
<evidence type="ECO:0000313" key="5">
    <source>
        <dbReference type="EMBL" id="GEL19469.1"/>
    </source>
</evidence>
<dbReference type="SUPFAM" id="SSF53756">
    <property type="entry name" value="UDP-Glycosyltransferase/glycogen phosphorylase"/>
    <property type="match status" value="1"/>
</dbReference>
<evidence type="ECO:0008006" key="7">
    <source>
        <dbReference type="Google" id="ProtNLM"/>
    </source>
</evidence>
<evidence type="ECO:0000259" key="3">
    <source>
        <dbReference type="Pfam" id="PF00534"/>
    </source>
</evidence>
<dbReference type="STRING" id="1123024.GCA_000423625_01401"/>
<dbReference type="Gene3D" id="3.40.50.2000">
    <property type="entry name" value="Glycogen Phosphorylase B"/>
    <property type="match status" value="2"/>
</dbReference>
<gene>
    <name evidence="5" type="ORF">PA7_33060</name>
</gene>
<reference evidence="5 6" key="1">
    <citation type="submission" date="2019-07" db="EMBL/GenBank/DDBJ databases">
        <title>Whole genome shotgun sequence of Pseudonocardia asaccharolytica NBRC 16224.</title>
        <authorList>
            <person name="Hosoyama A."/>
            <person name="Uohara A."/>
            <person name="Ohji S."/>
            <person name="Ichikawa N."/>
        </authorList>
    </citation>
    <scope>NUCLEOTIDE SEQUENCE [LARGE SCALE GENOMIC DNA]</scope>
    <source>
        <strain evidence="5 6">NBRC 16224</strain>
    </source>
</reference>
<dbReference type="PANTHER" id="PTHR45947">
    <property type="entry name" value="SULFOQUINOVOSYL TRANSFERASE SQD2"/>
    <property type="match status" value="1"/>
</dbReference>
<dbReference type="OrthoDB" id="9802525at2"/>
<sequence length="389" mass="41546">MPPLRIVIGADTYPPDVNGAARFAERLATGLAGRGHDVHVVAPSPDGPAGRDRRDGLTVHRIRSYRYPLHENFRICLPWQAGPATATVLDDLDPDVVHVQAHFVVGRGLAVAASGAGRPLVATNHFMPENLFAHARVPGSLRQAAARWAWRDLARVFGRAAVVSAPTPRAVQLLAESAGIAGALPVSCGIDADRYAGGVEADVPTVLFVGRLDQEKRVDELLRAFALLPAGLPARLEIVGDGARRGAWTALAEELGPAERVRFAGFVSEEELLAAYRRCAVFCMPGVAELQSLATLEAMSASKPVVAADAMALPHLVRPGRNGWLYQPGDVEALSARLATLLADAPLRRRMGAVSRQIAGSHALGKTLDRFEDLYRRVLGHTTDRIAAA</sequence>
<dbReference type="Pfam" id="PF13439">
    <property type="entry name" value="Glyco_transf_4"/>
    <property type="match status" value="1"/>
</dbReference>
<keyword evidence="1" id="KW-0328">Glycosyltransferase</keyword>
<comment type="caution">
    <text evidence="5">The sequence shown here is derived from an EMBL/GenBank/DDBJ whole genome shotgun (WGS) entry which is preliminary data.</text>
</comment>
<dbReference type="RefSeq" id="WP_037056105.1">
    <property type="nucleotide sequence ID" value="NZ_AUII01000004.1"/>
</dbReference>
<dbReference type="Proteomes" id="UP000321328">
    <property type="component" value="Unassembled WGS sequence"/>
</dbReference>
<protein>
    <recommendedName>
        <fullName evidence="7">Glycosyl transferase family 1</fullName>
    </recommendedName>
</protein>
<dbReference type="InterPro" id="IPR050194">
    <property type="entry name" value="Glycosyltransferase_grp1"/>
</dbReference>
<dbReference type="InterPro" id="IPR001296">
    <property type="entry name" value="Glyco_trans_1"/>
</dbReference>
<dbReference type="GO" id="GO:1901137">
    <property type="term" value="P:carbohydrate derivative biosynthetic process"/>
    <property type="evidence" value="ECO:0007669"/>
    <property type="project" value="UniProtKB-ARBA"/>
</dbReference>
<proteinExistence type="predicted"/>
<name>A0A511D3W4_9PSEU</name>
<dbReference type="InterPro" id="IPR028098">
    <property type="entry name" value="Glyco_trans_4-like_N"/>
</dbReference>
<evidence type="ECO:0000256" key="1">
    <source>
        <dbReference type="ARBA" id="ARBA00022676"/>
    </source>
</evidence>
<dbReference type="AlphaFoldDB" id="A0A511D3W4"/>
<dbReference type="Pfam" id="PF00534">
    <property type="entry name" value="Glycos_transf_1"/>
    <property type="match status" value="1"/>
</dbReference>
<organism evidence="5 6">
    <name type="scientific">Pseudonocardia asaccharolytica DSM 44247 = NBRC 16224</name>
    <dbReference type="NCBI Taxonomy" id="1123024"/>
    <lineage>
        <taxon>Bacteria</taxon>
        <taxon>Bacillati</taxon>
        <taxon>Actinomycetota</taxon>
        <taxon>Actinomycetes</taxon>
        <taxon>Pseudonocardiales</taxon>
        <taxon>Pseudonocardiaceae</taxon>
        <taxon>Pseudonocardia</taxon>
    </lineage>
</organism>
<dbReference type="GO" id="GO:0016758">
    <property type="term" value="F:hexosyltransferase activity"/>
    <property type="evidence" value="ECO:0007669"/>
    <property type="project" value="TreeGrafter"/>
</dbReference>
<evidence type="ECO:0000256" key="2">
    <source>
        <dbReference type="ARBA" id="ARBA00022679"/>
    </source>
</evidence>